<organism evidence="3 4">
    <name type="scientific">Polyrhizophydium stewartii</name>
    <dbReference type="NCBI Taxonomy" id="2732419"/>
    <lineage>
        <taxon>Eukaryota</taxon>
        <taxon>Fungi</taxon>
        <taxon>Fungi incertae sedis</taxon>
        <taxon>Chytridiomycota</taxon>
        <taxon>Chytridiomycota incertae sedis</taxon>
        <taxon>Chytridiomycetes</taxon>
        <taxon>Rhizophydiales</taxon>
        <taxon>Rhizophydiales incertae sedis</taxon>
        <taxon>Polyrhizophydium</taxon>
    </lineage>
</organism>
<proteinExistence type="predicted"/>
<evidence type="ECO:0000256" key="1">
    <source>
        <dbReference type="SAM" id="MobiDB-lite"/>
    </source>
</evidence>
<evidence type="ECO:0000313" key="4">
    <source>
        <dbReference type="Proteomes" id="UP001527925"/>
    </source>
</evidence>
<feature type="transmembrane region" description="Helical" evidence="2">
    <location>
        <begin position="261"/>
        <end position="287"/>
    </location>
</feature>
<feature type="compositionally biased region" description="Low complexity" evidence="1">
    <location>
        <begin position="339"/>
        <end position="357"/>
    </location>
</feature>
<keyword evidence="2" id="KW-0472">Membrane</keyword>
<feature type="transmembrane region" description="Helical" evidence="2">
    <location>
        <begin position="40"/>
        <end position="62"/>
    </location>
</feature>
<evidence type="ECO:0008006" key="5">
    <source>
        <dbReference type="Google" id="ProtNLM"/>
    </source>
</evidence>
<evidence type="ECO:0000256" key="2">
    <source>
        <dbReference type="SAM" id="Phobius"/>
    </source>
</evidence>
<keyword evidence="2" id="KW-0812">Transmembrane</keyword>
<reference evidence="3 4" key="1">
    <citation type="submission" date="2023-09" db="EMBL/GenBank/DDBJ databases">
        <title>Pangenome analysis of Batrachochytrium dendrobatidis and related Chytrids.</title>
        <authorList>
            <person name="Yacoub M.N."/>
            <person name="Stajich J.E."/>
            <person name="James T.Y."/>
        </authorList>
    </citation>
    <scope>NUCLEOTIDE SEQUENCE [LARGE SCALE GENOMIC DNA]</scope>
    <source>
        <strain evidence="3 4">JEL0888</strain>
    </source>
</reference>
<dbReference type="Proteomes" id="UP001527925">
    <property type="component" value="Unassembled WGS sequence"/>
</dbReference>
<feature type="transmembrane region" description="Helical" evidence="2">
    <location>
        <begin position="175"/>
        <end position="195"/>
    </location>
</feature>
<dbReference type="EMBL" id="JADGIZ020000031">
    <property type="protein sequence ID" value="KAL2914706.1"/>
    <property type="molecule type" value="Genomic_DNA"/>
</dbReference>
<keyword evidence="4" id="KW-1185">Reference proteome</keyword>
<keyword evidence="2" id="KW-1133">Transmembrane helix</keyword>
<feature type="transmembrane region" description="Helical" evidence="2">
    <location>
        <begin position="74"/>
        <end position="98"/>
    </location>
</feature>
<accession>A0ABR4N599</accession>
<protein>
    <recommendedName>
        <fullName evidence="5">G protein-coupled receptor</fullName>
    </recommendedName>
</protein>
<feature type="transmembrane region" description="Helical" evidence="2">
    <location>
        <begin position="299"/>
        <end position="320"/>
    </location>
</feature>
<evidence type="ECO:0000313" key="3">
    <source>
        <dbReference type="EMBL" id="KAL2914706.1"/>
    </source>
</evidence>
<sequence length="357" mass="39798">MPAPPMPMPPPSELPIVSGFFSNHWALEHLRPTFDLAVEYTALLTEIVGLLVMIGNCVFLGVKLSQTLSRKILMGMLVVSILMTVSIFFHILMIYLVFWPAVLTVTTWTLGAAQIAILVVETDSLAIFVPRFGDAFATKLKWIHMILHLALATPNYFHGPYFIGYEDPDPIQTWYNYTFTLWGFYIFAFDFYVAARITAEVVSLSKLTIGSGPHDKQNKTRAVTSERNQKFTILSRLSLNSVRRAKMEGVQAEFNRLVRRAYISIAVFASVDLANCAVQILSTTYWISADPMKRRVALALLQIGLAASGFHVVAVTLLMHNMARIISMNKLENTQSETSAAAAAPPMRSMRAISSDL</sequence>
<name>A0ABR4N599_9FUNG</name>
<feature type="region of interest" description="Disordered" evidence="1">
    <location>
        <begin position="337"/>
        <end position="357"/>
    </location>
</feature>
<feature type="transmembrane region" description="Helical" evidence="2">
    <location>
        <begin position="142"/>
        <end position="163"/>
    </location>
</feature>
<feature type="transmembrane region" description="Helical" evidence="2">
    <location>
        <begin position="110"/>
        <end position="130"/>
    </location>
</feature>
<comment type="caution">
    <text evidence="3">The sequence shown here is derived from an EMBL/GenBank/DDBJ whole genome shotgun (WGS) entry which is preliminary data.</text>
</comment>
<gene>
    <name evidence="3" type="ORF">HK105_205846</name>
</gene>